<organism evidence="1 2">
    <name type="scientific">Gimesia maris</name>
    <dbReference type="NCBI Taxonomy" id="122"/>
    <lineage>
        <taxon>Bacteria</taxon>
        <taxon>Pseudomonadati</taxon>
        <taxon>Planctomycetota</taxon>
        <taxon>Planctomycetia</taxon>
        <taxon>Planctomycetales</taxon>
        <taxon>Planctomycetaceae</taxon>
        <taxon>Gimesia</taxon>
    </lineage>
</organism>
<proteinExistence type="predicted"/>
<evidence type="ECO:0008006" key="3">
    <source>
        <dbReference type="Google" id="ProtNLM"/>
    </source>
</evidence>
<dbReference type="Proteomes" id="UP000263642">
    <property type="component" value="Unassembled WGS sequence"/>
</dbReference>
<dbReference type="PROSITE" id="PS51257">
    <property type="entry name" value="PROKAR_LIPOPROTEIN"/>
    <property type="match status" value="1"/>
</dbReference>
<comment type="caution">
    <text evidence="1">The sequence shown here is derived from an EMBL/GenBank/DDBJ whole genome shotgun (WGS) entry which is preliminary data.</text>
</comment>
<sequence>MVMQSHKRQALIWTLSLAGIAVSSFVVLFACQPFAFSKPRQPLSVRLDSSGPYVILATTAADRDYQQAIQKAEALHPHVTRLKFSLEDLEPLRESLRTIQPRYALIFIKPDELDVNFAWKWLALTTRIDDDPLVDVSSGFIAGANPDAVPSFVERTAKAVKGESTLPGKLIDNFGPNPQAPQNQFLQHAGCFMIPVYQERTALASISHGADGFTDSRLDALQGAGLIHLGGHGDPDGVIDGLQGQQAKQLKLSPSVIFNGACYTGVTSRWYKQWTPKGKVESKTVSAEKSFCLNLLDNSTIAYLAALHPDHGIPVYQEMEYLAYTGRSLGDVMRHTHNGVILGNGGRLPELEPFVDQMPSPKWTPSDVMLKGTAARILFGDPALIVSEAFTKPPFEITTTRSGADQLQISAVLSNLKLKSEFTDTYHADLASNKQLFNDRALIVVDLPEDWQDISSVEVTEVRAAGEDISNRLLGYAVETEGQRQRLHLQVDLLTTGYMQSPFRQKGATVVLTVGR</sequence>
<evidence type="ECO:0000313" key="1">
    <source>
        <dbReference type="EMBL" id="HCO25286.1"/>
    </source>
</evidence>
<reference evidence="1 2" key="1">
    <citation type="journal article" date="2018" name="Nat. Biotechnol.">
        <title>A standardized bacterial taxonomy based on genome phylogeny substantially revises the tree of life.</title>
        <authorList>
            <person name="Parks D.H."/>
            <person name="Chuvochina M."/>
            <person name="Waite D.W."/>
            <person name="Rinke C."/>
            <person name="Skarshewski A."/>
            <person name="Chaumeil P.A."/>
            <person name="Hugenholtz P."/>
        </authorList>
    </citation>
    <scope>NUCLEOTIDE SEQUENCE [LARGE SCALE GENOMIC DNA]</scope>
    <source>
        <strain evidence="1">UBA9375</strain>
    </source>
</reference>
<gene>
    <name evidence="1" type="ORF">DIT97_20530</name>
</gene>
<dbReference type="EMBL" id="DQAY01000122">
    <property type="protein sequence ID" value="HCO25286.1"/>
    <property type="molecule type" value="Genomic_DNA"/>
</dbReference>
<accession>A0A3D3R9L7</accession>
<dbReference type="AlphaFoldDB" id="A0A3D3R9L7"/>
<evidence type="ECO:0000313" key="2">
    <source>
        <dbReference type="Proteomes" id="UP000263642"/>
    </source>
</evidence>
<protein>
    <recommendedName>
        <fullName evidence="3">Gingipain domain-containing protein</fullName>
    </recommendedName>
</protein>
<name>A0A3D3R9L7_9PLAN</name>